<dbReference type="Proteomes" id="UP000028073">
    <property type="component" value="Unassembled WGS sequence"/>
</dbReference>
<comment type="caution">
    <text evidence="3">The sequence shown here is derived from an EMBL/GenBank/DDBJ whole genome shotgun (WGS) entry which is preliminary data.</text>
</comment>
<dbReference type="GO" id="GO:0003677">
    <property type="term" value="F:DNA binding"/>
    <property type="evidence" value="ECO:0007669"/>
    <property type="project" value="InterPro"/>
</dbReference>
<dbReference type="SMART" id="SM00857">
    <property type="entry name" value="Resolvase"/>
    <property type="match status" value="1"/>
</dbReference>
<keyword evidence="4" id="KW-1185">Reference proteome</keyword>
<dbReference type="InterPro" id="IPR006119">
    <property type="entry name" value="Resolv_N"/>
</dbReference>
<dbReference type="AlphaFoldDB" id="A0A081NI30"/>
<dbReference type="CDD" id="cd03768">
    <property type="entry name" value="SR_ResInv"/>
    <property type="match status" value="1"/>
</dbReference>
<dbReference type="InterPro" id="IPR038109">
    <property type="entry name" value="DNA_bind_recomb_sf"/>
</dbReference>
<organism evidence="3 4">
    <name type="scientific">Endozoicomonas numazuensis</name>
    <dbReference type="NCBI Taxonomy" id="1137799"/>
    <lineage>
        <taxon>Bacteria</taxon>
        <taxon>Pseudomonadati</taxon>
        <taxon>Pseudomonadota</taxon>
        <taxon>Gammaproteobacteria</taxon>
        <taxon>Oceanospirillales</taxon>
        <taxon>Endozoicomonadaceae</taxon>
        <taxon>Endozoicomonas</taxon>
    </lineage>
</organism>
<dbReference type="GO" id="GO:0000150">
    <property type="term" value="F:DNA strand exchange activity"/>
    <property type="evidence" value="ECO:0007669"/>
    <property type="project" value="InterPro"/>
</dbReference>
<evidence type="ECO:0000259" key="1">
    <source>
        <dbReference type="PROSITE" id="PS51736"/>
    </source>
</evidence>
<dbReference type="InterPro" id="IPR011109">
    <property type="entry name" value="DNA_bind_recombinase_dom"/>
</dbReference>
<dbReference type="InterPro" id="IPR050639">
    <property type="entry name" value="SSR_resolvase"/>
</dbReference>
<dbReference type="Pfam" id="PF07508">
    <property type="entry name" value="Recombinase"/>
    <property type="match status" value="1"/>
</dbReference>
<reference evidence="3 4" key="1">
    <citation type="submission" date="2014-06" db="EMBL/GenBank/DDBJ databases">
        <title>Whole Genome Sequences of Three Symbiotic Endozoicomonas Bacteria.</title>
        <authorList>
            <person name="Neave M.J."/>
            <person name="Apprill A."/>
            <person name="Voolstra C.R."/>
        </authorList>
    </citation>
    <scope>NUCLEOTIDE SEQUENCE [LARGE SCALE GENOMIC DNA]</scope>
    <source>
        <strain evidence="3 4">DSM 25634</strain>
    </source>
</reference>
<dbReference type="Gene3D" id="3.40.50.1390">
    <property type="entry name" value="Resolvase, N-terminal catalytic domain"/>
    <property type="match status" value="1"/>
</dbReference>
<dbReference type="STRING" id="1137799.GZ78_11065"/>
<evidence type="ECO:0000313" key="4">
    <source>
        <dbReference type="Proteomes" id="UP000028073"/>
    </source>
</evidence>
<dbReference type="PANTHER" id="PTHR30461">
    <property type="entry name" value="DNA-INVERTASE FROM LAMBDOID PROPHAGE"/>
    <property type="match status" value="1"/>
</dbReference>
<dbReference type="OrthoDB" id="9786476at2"/>
<dbReference type="PROSITE" id="PS51737">
    <property type="entry name" value="RECOMBINASE_DNA_BIND"/>
    <property type="match status" value="1"/>
</dbReference>
<dbReference type="PROSITE" id="PS51736">
    <property type="entry name" value="RECOMBINASES_3"/>
    <property type="match status" value="1"/>
</dbReference>
<dbReference type="RefSeq" id="WP_034835186.1">
    <property type="nucleotide sequence ID" value="NZ_JOKH01000002.1"/>
</dbReference>
<proteinExistence type="predicted"/>
<evidence type="ECO:0000313" key="3">
    <source>
        <dbReference type="EMBL" id="KEQ18103.1"/>
    </source>
</evidence>
<accession>A0A081NI30</accession>
<sequence>MAKSKSKIKDIKRCAVYTRKSSEEGLEQEFNSLHAQREAGEAYITSQKQEGWILVPDEYDDGGFSGGNMERPALQRLMKDVEAGKIDVVVVYKVDRLSRSLADFARLVEVFDKHQVSFVAVTQQFNTTSSMGRLTLNILLSFAQFEREVTGERIRDKFLLSKKKGKWMGGTPPLGYDVVDRKLIPNEGEAVIIREIFKTFIETRSQIETAERMNDMGFRTKRLPRKDGKVAGSKKFTRTAIYKLLKSRLYIGEIGHKGEWYPGEHKALIKLEVWAKVEAILQGNSSNRQTDSRHRRSPSFLRGFLFGPEQEALIPTATRSKGKLHRYYVSSMARKHGHKHSPLPTVPAKEIEFLVVEHLRDLLKQPEIIFTTWQMLTDQETLNEDQVREALNDLSDIWNLLFPEEQRRLMKLLVSRIDVHQQGISIRVNQEGIPTITNELQGEVTWP</sequence>
<gene>
    <name evidence="3" type="ORF">GZ78_11065</name>
</gene>
<dbReference type="Gene3D" id="3.90.1750.20">
    <property type="entry name" value="Putative Large Serine Recombinase, Chain B, Domain 2"/>
    <property type="match status" value="1"/>
</dbReference>
<dbReference type="eggNOG" id="COG1961">
    <property type="taxonomic scope" value="Bacteria"/>
</dbReference>
<feature type="domain" description="Resolvase/invertase-type recombinase catalytic" evidence="1">
    <location>
        <begin position="13"/>
        <end position="165"/>
    </location>
</feature>
<dbReference type="Pfam" id="PF00239">
    <property type="entry name" value="Resolvase"/>
    <property type="match status" value="1"/>
</dbReference>
<feature type="domain" description="Recombinase" evidence="2">
    <location>
        <begin position="173"/>
        <end position="287"/>
    </location>
</feature>
<protein>
    <submittedName>
        <fullName evidence="3">Resolvase</fullName>
    </submittedName>
</protein>
<dbReference type="PANTHER" id="PTHR30461:SF23">
    <property type="entry name" value="DNA RECOMBINASE-RELATED"/>
    <property type="match status" value="1"/>
</dbReference>
<dbReference type="SUPFAM" id="SSF53041">
    <property type="entry name" value="Resolvase-like"/>
    <property type="match status" value="1"/>
</dbReference>
<evidence type="ECO:0000259" key="2">
    <source>
        <dbReference type="PROSITE" id="PS51737"/>
    </source>
</evidence>
<dbReference type="InterPro" id="IPR036162">
    <property type="entry name" value="Resolvase-like_N_sf"/>
</dbReference>
<dbReference type="EMBL" id="JOKH01000002">
    <property type="protein sequence ID" value="KEQ18103.1"/>
    <property type="molecule type" value="Genomic_DNA"/>
</dbReference>
<name>A0A081NI30_9GAMM</name>